<gene>
    <name evidence="1" type="ORF">ACG0Z6_02565</name>
</gene>
<dbReference type="Pfam" id="PF07103">
    <property type="entry name" value="DUF1365"/>
    <property type="match status" value="1"/>
</dbReference>
<dbReference type="RefSeq" id="WP_394458495.1">
    <property type="nucleotide sequence ID" value="NZ_JBIGHZ010000001.1"/>
</dbReference>
<dbReference type="PANTHER" id="PTHR33973">
    <property type="entry name" value="OS07G0153300 PROTEIN"/>
    <property type="match status" value="1"/>
</dbReference>
<dbReference type="InterPro" id="IPR010775">
    <property type="entry name" value="DUF1365"/>
</dbReference>
<organism evidence="1 2">
    <name type="scientific">Roseateles rivi</name>
    <dbReference type="NCBI Taxonomy" id="3299028"/>
    <lineage>
        <taxon>Bacteria</taxon>
        <taxon>Pseudomonadati</taxon>
        <taxon>Pseudomonadota</taxon>
        <taxon>Betaproteobacteria</taxon>
        <taxon>Burkholderiales</taxon>
        <taxon>Sphaerotilaceae</taxon>
        <taxon>Roseateles</taxon>
    </lineage>
</organism>
<reference evidence="1 2" key="1">
    <citation type="submission" date="2024-08" db="EMBL/GenBank/DDBJ databases">
        <authorList>
            <person name="Lu H."/>
        </authorList>
    </citation>
    <scope>NUCLEOTIDE SEQUENCE [LARGE SCALE GENOMIC DNA]</scope>
    <source>
        <strain evidence="1 2">BYS180W</strain>
    </source>
</reference>
<dbReference type="EMBL" id="JBIGHZ010000001">
    <property type="protein sequence ID" value="MFG6447122.1"/>
    <property type="molecule type" value="Genomic_DNA"/>
</dbReference>
<evidence type="ECO:0000313" key="1">
    <source>
        <dbReference type="EMBL" id="MFG6447122.1"/>
    </source>
</evidence>
<sequence>MKLALQPHIGIGTVWHQRLRPAGNAFAYRGYFVLLPMRTLRHTPCAALKRNQKAALLSFHDADHGEGGADALAWVEALLQREGVSDADGEIWLQTLPRVLGFAFKPVSFWYALRADGSPAAVVAEVNNTFGERHIYLLRHPAWGQTVWADKAFYVSPFCRVEGQYCFRFRITPAAAHRAAAVQARVDLYDADGALIQTSQSGRLQALTPASARHAFWSVPLMSWGVVWRIHWQALRLWLKRVPLVPKPAAPKDLA</sequence>
<name>A0ABW7FS12_9BURK</name>
<keyword evidence="2" id="KW-1185">Reference proteome</keyword>
<comment type="caution">
    <text evidence="1">The sequence shown here is derived from an EMBL/GenBank/DDBJ whole genome shotgun (WGS) entry which is preliminary data.</text>
</comment>
<evidence type="ECO:0000313" key="2">
    <source>
        <dbReference type="Proteomes" id="UP001606099"/>
    </source>
</evidence>
<dbReference type="PANTHER" id="PTHR33973:SF4">
    <property type="entry name" value="OS07G0153300 PROTEIN"/>
    <property type="match status" value="1"/>
</dbReference>
<dbReference type="Proteomes" id="UP001606099">
    <property type="component" value="Unassembled WGS sequence"/>
</dbReference>
<protein>
    <submittedName>
        <fullName evidence="1">DUF1365 domain-containing protein</fullName>
    </submittedName>
</protein>
<accession>A0ABW7FS12</accession>
<proteinExistence type="predicted"/>